<feature type="transmembrane region" description="Helical" evidence="2">
    <location>
        <begin position="24"/>
        <end position="43"/>
    </location>
</feature>
<feature type="transmembrane region" description="Helical" evidence="2">
    <location>
        <begin position="77"/>
        <end position="95"/>
    </location>
</feature>
<dbReference type="EMBL" id="CP047180">
    <property type="protein sequence ID" value="QHC62947.1"/>
    <property type="molecule type" value="Genomic_DNA"/>
</dbReference>
<feature type="transmembrane region" description="Helical" evidence="2">
    <location>
        <begin position="171"/>
        <end position="198"/>
    </location>
</feature>
<evidence type="ECO:0000256" key="2">
    <source>
        <dbReference type="SAM" id="Phobius"/>
    </source>
</evidence>
<name>A0ABX6GZJ2_9MICO</name>
<dbReference type="RefSeq" id="WP_159422862.1">
    <property type="nucleotide sequence ID" value="NZ_CP047180.1"/>
</dbReference>
<accession>A0ABX6GZJ2</accession>
<gene>
    <name evidence="3" type="ORF">GSU69_09795</name>
</gene>
<feature type="compositionally biased region" description="Polar residues" evidence="1">
    <location>
        <begin position="8"/>
        <end position="19"/>
    </location>
</feature>
<feature type="transmembrane region" description="Helical" evidence="2">
    <location>
        <begin position="210"/>
        <end position="231"/>
    </location>
</feature>
<protein>
    <submittedName>
        <fullName evidence="3">Uncharacterized protein</fullName>
    </submittedName>
</protein>
<feature type="region of interest" description="Disordered" evidence="1">
    <location>
        <begin position="1"/>
        <end position="20"/>
    </location>
</feature>
<proteinExistence type="predicted"/>
<keyword evidence="2" id="KW-0812">Transmembrane</keyword>
<sequence length="240" mass="24586">MVERETVRTSAPNARSGQGSPRGVLLAVALLLGAALLQLQASLQRWVTASEGWTRTDRSVEDHLFDYMIPADPWEPLGTAAQVHGAGLLLIAIALPVSARAIGGGGLLRLTALVVAGVLGLNGLHGVLSGLIGAPTPLQLPFLQMMLGLVPVVGLGALATKAYRRSVPAALAYACLLGSTLPGLLIATFVVAPAITGYQSFDTTPWTETVVAATVAAAGCAMLSAAAVLALRGRARRRGA</sequence>
<evidence type="ECO:0000313" key="3">
    <source>
        <dbReference type="EMBL" id="QHC62947.1"/>
    </source>
</evidence>
<organism evidence="3 4">
    <name type="scientific">Rathayibacter festucae</name>
    <dbReference type="NCBI Taxonomy" id="110937"/>
    <lineage>
        <taxon>Bacteria</taxon>
        <taxon>Bacillati</taxon>
        <taxon>Actinomycetota</taxon>
        <taxon>Actinomycetes</taxon>
        <taxon>Micrococcales</taxon>
        <taxon>Microbacteriaceae</taxon>
        <taxon>Rathayibacter</taxon>
    </lineage>
</organism>
<evidence type="ECO:0000313" key="4">
    <source>
        <dbReference type="Proteomes" id="UP000464597"/>
    </source>
</evidence>
<dbReference type="Proteomes" id="UP000464597">
    <property type="component" value="Chromosome"/>
</dbReference>
<evidence type="ECO:0000256" key="1">
    <source>
        <dbReference type="SAM" id="MobiDB-lite"/>
    </source>
</evidence>
<feature type="transmembrane region" description="Helical" evidence="2">
    <location>
        <begin position="107"/>
        <end position="128"/>
    </location>
</feature>
<keyword evidence="2" id="KW-0472">Membrane</keyword>
<keyword evidence="4" id="KW-1185">Reference proteome</keyword>
<feature type="transmembrane region" description="Helical" evidence="2">
    <location>
        <begin position="140"/>
        <end position="159"/>
    </location>
</feature>
<reference evidence="4" key="1">
    <citation type="submission" date="2019-12" db="EMBL/GenBank/DDBJ databases">
        <title>Complete and draft genome sequences of new strains and members of some known species of the genus Rathayibacter isolated from plants.</title>
        <authorList>
            <person name="Tarlachkov S.V."/>
            <person name="Starodumova I.P."/>
            <person name="Dorofeeva L.V."/>
            <person name="Prisyazhnaya N.V."/>
            <person name="Leyn S."/>
            <person name="Zlamal J."/>
            <person name="Elan M."/>
            <person name="Osterman A.L."/>
            <person name="Nadler S."/>
            <person name="Subbotin S.A."/>
            <person name="Evtushenko L.I."/>
        </authorList>
    </citation>
    <scope>NUCLEOTIDE SEQUENCE [LARGE SCALE GENOMIC DNA]</scope>
    <source>
        <strain evidence="4">VKM Ac-2802</strain>
    </source>
</reference>
<keyword evidence="2" id="KW-1133">Transmembrane helix</keyword>